<name>A0A9B7HZ08_BOMTE</name>
<dbReference type="GO" id="GO:0060271">
    <property type="term" value="P:cilium assembly"/>
    <property type="evidence" value="ECO:0007669"/>
    <property type="project" value="TreeGrafter"/>
</dbReference>
<evidence type="ECO:0000256" key="6">
    <source>
        <dbReference type="ARBA" id="ARBA00023212"/>
    </source>
</evidence>
<evidence type="ECO:0000256" key="2">
    <source>
        <dbReference type="ARBA" id="ARBA00022490"/>
    </source>
</evidence>
<keyword evidence="11" id="KW-1185">Reference proteome</keyword>
<evidence type="ECO:0000256" key="7">
    <source>
        <dbReference type="ARBA" id="ARBA00023273"/>
    </source>
</evidence>
<dbReference type="GO" id="GO:0005930">
    <property type="term" value="C:axoneme"/>
    <property type="evidence" value="ECO:0007669"/>
    <property type="project" value="UniProtKB-SubCell"/>
</dbReference>
<sequence length="1505" mass="173837">MASGIYVRFYDSTSKKARVERFGGGERGDGACCLAGLSVAPIFSVIERKANPRISIFAYPTLRRIGQCAGSQEANGYLCCVFAGTEYLLGQATFPDFCLTVWQWKTGERLTKINGTDMTMFDIDRTRLVCSTDSAHLVARFMPSTGTLSVYRVLTCSNTVRLFPMEFHSERTAVSCSWSTDGTLLCCDESGTVWSVDFEQQVDPGVRTIVRPLDEDDRTISSRRNPTLVGHGDGTLVVDGATHGREVRATFYRKLWKDQNEEWRPAWTISLPSYPKHAESDPSQDRILMLGKDGDLFEIIGLLHHCPPRLEFLLRDDTGYANIAALHGPYLGALDQTGRLAIIDVATGELAAATIQLTHHGKVADFISHPVLPILVSCSVTGNCLFIESYPTIPVRKHCVHLQREALDRVKFSNRGHLLGVASSKIGRLFLLSINVVELEERDYRMSASKVAAWLNLGRKVIDFLIYEMDQDRAKALLLVTNIESSDSRAGDEIIVYSCRLFDRDVYVENADCSIKLLSSFEHLHYGKESSYEIIGVPYLTKQLHRLELKDDFQNALLSEALPSLHQTRSITIAIHYTKSGESPSLFTCGFDGLIVWRDCTELRRVFALFAAHHRSEGGVRRTILFDNVVVSLGRNGDLVANRLPNRMVEPEDNRGSRSTESYCWTTLDDRLKTRKSKQVDATENEEIEGTETWMDMVNRQRSMAEEKQALATRLSLLDDWNKLKHRVKTLLDSNETAPPNARLPISAFDLDQRGRELALAAARSMEIELTKKAEEKISHLNRSILYLRERFLDPLIVRPRSIFSLFGESKVTNYPLDKFVPREQSYIPPWCQFSRRMRELVSRLEGEENSRTTNVENPRFRCHGFVDVLETCIIADHQERELKVKFNELFEKTRSTKQREMRAANERSKEMRRLVLELKTVFHVDASAKLFEPPQWHPKEIIEDEFERDAKTIDDARLNGPERNNENEKNLVEDEIEVETKVNDFREQMLDRMMDGVLEVRLEHNAKRSIPKPDCLTRKDAASYTEEDIRAIESYEEKIRAREVDRQKYKSMLEAEIERISGEFSNSVKSFDDELNELSKEKIQIERSILSQRLSKMQAILHHRKIVQKRQQIRRTIELELIPATKEADTLTEERDLFEAGVAELKVSYEKARKRDKQLETKFRSEFAELKPSVPEHLFRQYRKRPRLLTAHGPCGTSATFLTELAVCIIEQRNSDVLPRECSSYLRAMNELDRLPEGLKNGLEPDYWHLLCRLRRLKVEAEIKVKSCAIELAEAEQCLTFLRNACCIKRDKVYKCKIKMKQLKEHMKNFMEDEEVMLILKMSQLCLESNDSSDDERDAPRKMHGDRMYEKEKGVERKRSLTSQELQIKYDIDSYQVRHHECDNRMQDVQEYEENGEPMELCRNVDEDFEFFDSETSFTEPKRTHDFITHNGAKLEENKKETKIWKRRYIKSTKKVNQLLRRKKNQIMELENSHLCSYHVQKCRVQVIKQTYTTQIFGSRRGIK</sequence>
<dbReference type="Pfam" id="PF25828">
    <property type="entry name" value="CC_Cfap43"/>
    <property type="match status" value="1"/>
</dbReference>
<reference evidence="12" key="1">
    <citation type="submission" date="2025-08" db="UniProtKB">
        <authorList>
            <consortium name="RefSeq"/>
        </authorList>
    </citation>
    <scope>IDENTIFICATION</scope>
</reference>
<accession>A0A9B7HZ08</accession>
<keyword evidence="2" id="KW-0963">Cytoplasm</keyword>
<feature type="region of interest" description="Disordered" evidence="10">
    <location>
        <begin position="1330"/>
        <end position="1357"/>
    </location>
</feature>
<keyword evidence="3" id="KW-0853">WD repeat</keyword>
<evidence type="ECO:0000256" key="9">
    <source>
        <dbReference type="ARBA" id="ARBA00023662"/>
    </source>
</evidence>
<keyword evidence="5" id="KW-0175">Coiled coil</keyword>
<dbReference type="Gene3D" id="2.130.10.10">
    <property type="entry name" value="YVTN repeat-like/Quinoprotein amine dehydrogenase"/>
    <property type="match status" value="1"/>
</dbReference>
<dbReference type="PANTHER" id="PTHR14885:SF1">
    <property type="entry name" value="CILIA- AND FLAGELLA-ASSOCIATED PROTEIN 43"/>
    <property type="match status" value="1"/>
</dbReference>
<organism evidence="11 12">
    <name type="scientific">Bombus terrestris</name>
    <name type="common">Buff-tailed bumblebee</name>
    <name type="synonym">Apis terrestris</name>
    <dbReference type="NCBI Taxonomy" id="30195"/>
    <lineage>
        <taxon>Eukaryota</taxon>
        <taxon>Metazoa</taxon>
        <taxon>Ecdysozoa</taxon>
        <taxon>Arthropoda</taxon>
        <taxon>Hexapoda</taxon>
        <taxon>Insecta</taxon>
        <taxon>Pterygota</taxon>
        <taxon>Neoptera</taxon>
        <taxon>Endopterygota</taxon>
        <taxon>Hymenoptera</taxon>
        <taxon>Apocrita</taxon>
        <taxon>Aculeata</taxon>
        <taxon>Apoidea</taxon>
        <taxon>Anthophila</taxon>
        <taxon>Apidae</taxon>
        <taxon>Bombus</taxon>
        <taxon>Bombus</taxon>
    </lineage>
</organism>
<gene>
    <name evidence="12" type="primary">LOC110119921</name>
</gene>
<evidence type="ECO:0000256" key="5">
    <source>
        <dbReference type="ARBA" id="ARBA00023054"/>
    </source>
</evidence>
<dbReference type="PANTHER" id="PTHR14885">
    <property type="entry name" value="CILIA- AND FLAGELLA-ASSOCIATED PROTEIN 43-RELATED"/>
    <property type="match status" value="1"/>
</dbReference>
<dbReference type="InterPro" id="IPR015943">
    <property type="entry name" value="WD40/YVTN_repeat-like_dom_sf"/>
</dbReference>
<keyword evidence="7" id="KW-0966">Cell projection</keyword>
<protein>
    <recommendedName>
        <fullName evidence="9">Cilia- and flagella-associated protein 43</fullName>
    </recommendedName>
</protein>
<dbReference type="KEGG" id="bter:110119921"/>
<evidence type="ECO:0000313" key="11">
    <source>
        <dbReference type="Proteomes" id="UP000835206"/>
    </source>
</evidence>
<dbReference type="GeneID" id="110119921"/>
<evidence type="ECO:0000256" key="10">
    <source>
        <dbReference type="SAM" id="MobiDB-lite"/>
    </source>
</evidence>
<evidence type="ECO:0000256" key="4">
    <source>
        <dbReference type="ARBA" id="ARBA00022737"/>
    </source>
</evidence>
<feature type="compositionally biased region" description="Basic and acidic residues" evidence="10">
    <location>
        <begin position="1339"/>
        <end position="1357"/>
    </location>
</feature>
<dbReference type="SUPFAM" id="SSF50978">
    <property type="entry name" value="WD40 repeat-like"/>
    <property type="match status" value="1"/>
</dbReference>
<dbReference type="Proteomes" id="UP000835206">
    <property type="component" value="Chromosome 15"/>
</dbReference>
<evidence type="ECO:0000256" key="1">
    <source>
        <dbReference type="ARBA" id="ARBA00004430"/>
    </source>
</evidence>
<proteinExistence type="inferred from homology"/>
<evidence type="ECO:0000256" key="3">
    <source>
        <dbReference type="ARBA" id="ARBA00022574"/>
    </source>
</evidence>
<dbReference type="GO" id="GO:0003341">
    <property type="term" value="P:cilium movement"/>
    <property type="evidence" value="ECO:0007669"/>
    <property type="project" value="UniProtKB-ARBA"/>
</dbReference>
<dbReference type="InterPro" id="IPR036322">
    <property type="entry name" value="WD40_repeat_dom_sf"/>
</dbReference>
<comment type="subcellular location">
    <subcellularLocation>
        <location evidence="1">Cytoplasm</location>
        <location evidence="1">Cytoskeleton</location>
        <location evidence="1">Cilium axoneme</location>
    </subcellularLocation>
</comment>
<comment type="similarity">
    <text evidence="8">Belongs to the CFAP43 family.</text>
</comment>
<keyword evidence="4" id="KW-0677">Repeat</keyword>
<dbReference type="RefSeq" id="XP_020722517.2">
    <property type="nucleotide sequence ID" value="XM_020866858.2"/>
</dbReference>
<evidence type="ECO:0000313" key="12">
    <source>
        <dbReference type="RefSeq" id="XP_020722517.2"/>
    </source>
</evidence>
<dbReference type="OrthoDB" id="535167at2759"/>
<evidence type="ECO:0000256" key="8">
    <source>
        <dbReference type="ARBA" id="ARBA00023605"/>
    </source>
</evidence>
<keyword evidence="6" id="KW-0206">Cytoskeleton</keyword>